<dbReference type="SUPFAM" id="SSF53649">
    <property type="entry name" value="Alkaline phosphatase-like"/>
    <property type="match status" value="1"/>
</dbReference>
<accession>A0ABV7IKQ0</accession>
<feature type="domain" description="Sulfatase N-terminal" evidence="3">
    <location>
        <begin position="3"/>
        <end position="93"/>
    </location>
</feature>
<dbReference type="InterPro" id="IPR000917">
    <property type="entry name" value="Sulfatase_N"/>
</dbReference>
<reference evidence="5" key="1">
    <citation type="journal article" date="2019" name="Int. J. Syst. Evol. Microbiol.">
        <title>The Global Catalogue of Microorganisms (GCM) 10K type strain sequencing project: providing services to taxonomists for standard genome sequencing and annotation.</title>
        <authorList>
            <consortium name="The Broad Institute Genomics Platform"/>
            <consortium name="The Broad Institute Genome Sequencing Center for Infectious Disease"/>
            <person name="Wu L."/>
            <person name="Ma J."/>
        </authorList>
    </citation>
    <scope>NUCLEOTIDE SEQUENCE [LARGE SCALE GENOMIC DNA]</scope>
    <source>
        <strain evidence="5">KCTC 52239</strain>
    </source>
</reference>
<sequence>MRNFMSAITHVTAEVDRLLTWLWSSPHANNTMVVLYSDHGYHSGDRWSWYKFTIYEESARAPLMVYVPGQTAKTINPPVSHMDIGPTTLDYAGLAPMDHCPGISLRPYLHRGECHPRPLGANILVWVG</sequence>
<evidence type="ECO:0000256" key="1">
    <source>
        <dbReference type="ARBA" id="ARBA00022723"/>
    </source>
</evidence>
<evidence type="ECO:0000313" key="5">
    <source>
        <dbReference type="Proteomes" id="UP001595557"/>
    </source>
</evidence>
<gene>
    <name evidence="4" type="ORF">ACFOD7_11610</name>
</gene>
<dbReference type="Proteomes" id="UP001595557">
    <property type="component" value="Unassembled WGS sequence"/>
</dbReference>
<evidence type="ECO:0000259" key="3">
    <source>
        <dbReference type="Pfam" id="PF00884"/>
    </source>
</evidence>
<keyword evidence="1" id="KW-0479">Metal-binding</keyword>
<evidence type="ECO:0000256" key="2">
    <source>
        <dbReference type="ARBA" id="ARBA00022801"/>
    </source>
</evidence>
<name>A0ABV7IKQ0_9RHOB</name>
<dbReference type="EMBL" id="JBHRTE010000045">
    <property type="protein sequence ID" value="MFC3168696.1"/>
    <property type="molecule type" value="Genomic_DNA"/>
</dbReference>
<evidence type="ECO:0000313" key="4">
    <source>
        <dbReference type="EMBL" id="MFC3168696.1"/>
    </source>
</evidence>
<proteinExistence type="predicted"/>
<dbReference type="Pfam" id="PF00884">
    <property type="entry name" value="Sulfatase"/>
    <property type="match status" value="1"/>
</dbReference>
<keyword evidence="5" id="KW-1185">Reference proteome</keyword>
<protein>
    <submittedName>
        <fullName evidence="4">Sulfatase-like hydrolase/transferase</fullName>
    </submittedName>
</protein>
<dbReference type="Gene3D" id="3.40.720.10">
    <property type="entry name" value="Alkaline Phosphatase, subunit A"/>
    <property type="match status" value="1"/>
</dbReference>
<keyword evidence="2" id="KW-0378">Hydrolase</keyword>
<dbReference type="RefSeq" id="WP_278250463.1">
    <property type="nucleotide sequence ID" value="NZ_JAFNAW010000139.1"/>
</dbReference>
<organism evidence="4 5">
    <name type="scientific">Paracoccus fontiphilus</name>
    <dbReference type="NCBI Taxonomy" id="1815556"/>
    <lineage>
        <taxon>Bacteria</taxon>
        <taxon>Pseudomonadati</taxon>
        <taxon>Pseudomonadota</taxon>
        <taxon>Alphaproteobacteria</taxon>
        <taxon>Rhodobacterales</taxon>
        <taxon>Paracoccaceae</taxon>
        <taxon>Paracoccus</taxon>
    </lineage>
</organism>
<dbReference type="PANTHER" id="PTHR45953">
    <property type="entry name" value="IDURONATE 2-SULFATASE"/>
    <property type="match status" value="1"/>
</dbReference>
<dbReference type="InterPro" id="IPR017850">
    <property type="entry name" value="Alkaline_phosphatase_core_sf"/>
</dbReference>
<comment type="caution">
    <text evidence="4">The sequence shown here is derived from an EMBL/GenBank/DDBJ whole genome shotgun (WGS) entry which is preliminary data.</text>
</comment>
<dbReference type="PANTHER" id="PTHR45953:SF1">
    <property type="entry name" value="IDURONATE 2-SULFATASE"/>
    <property type="match status" value="1"/>
</dbReference>